<evidence type="ECO:0000313" key="2">
    <source>
        <dbReference type="EMBL" id="TDK65655.1"/>
    </source>
</evidence>
<proteinExistence type="predicted"/>
<dbReference type="AlphaFoldDB" id="A0A4R5W0W4"/>
<dbReference type="InterPro" id="IPR029058">
    <property type="entry name" value="AB_hydrolase_fold"/>
</dbReference>
<dbReference type="NCBIfam" id="TIGR03101">
    <property type="entry name" value="hydr2_PEP"/>
    <property type="match status" value="1"/>
</dbReference>
<keyword evidence="2" id="KW-0378">Hydrolase</keyword>
<keyword evidence="3" id="KW-1185">Reference proteome</keyword>
<evidence type="ECO:0000313" key="3">
    <source>
        <dbReference type="Proteomes" id="UP000294829"/>
    </source>
</evidence>
<dbReference type="GO" id="GO:0016787">
    <property type="term" value="F:hydrolase activity"/>
    <property type="evidence" value="ECO:0007669"/>
    <property type="project" value="UniProtKB-KW"/>
</dbReference>
<dbReference type="Pfam" id="PF12146">
    <property type="entry name" value="Hydrolase_4"/>
    <property type="match status" value="1"/>
</dbReference>
<accession>A0A4R5W0W4</accession>
<name>A0A4R5W0W4_9BURK</name>
<gene>
    <name evidence="2" type="ORF">E2I14_11995</name>
</gene>
<feature type="domain" description="Serine aminopeptidase S33" evidence="1">
    <location>
        <begin position="43"/>
        <end position="167"/>
    </location>
</feature>
<dbReference type="RefSeq" id="WP_133328768.1">
    <property type="nucleotide sequence ID" value="NZ_SMYL01000005.1"/>
</dbReference>
<protein>
    <submittedName>
        <fullName evidence="2">Hydrolase 2, exosortase A system-associated</fullName>
    </submittedName>
</protein>
<dbReference type="Gene3D" id="3.40.50.1820">
    <property type="entry name" value="alpha/beta hydrolase"/>
    <property type="match status" value="1"/>
</dbReference>
<dbReference type="InterPro" id="IPR017532">
    <property type="entry name" value="Hydrolase-2_PEP"/>
</dbReference>
<dbReference type="Proteomes" id="UP000294829">
    <property type="component" value="Unassembled WGS sequence"/>
</dbReference>
<dbReference type="EMBL" id="SMYL01000005">
    <property type="protein sequence ID" value="TDK65655.1"/>
    <property type="molecule type" value="Genomic_DNA"/>
</dbReference>
<dbReference type="SUPFAM" id="SSF53474">
    <property type="entry name" value="alpha/beta-Hydrolases"/>
    <property type="match status" value="1"/>
</dbReference>
<dbReference type="OrthoDB" id="8525674at2"/>
<comment type="caution">
    <text evidence="2">The sequence shown here is derived from an EMBL/GenBank/DDBJ whole genome shotgun (WGS) entry which is preliminary data.</text>
</comment>
<dbReference type="InterPro" id="IPR022742">
    <property type="entry name" value="Hydrolase_4"/>
</dbReference>
<organism evidence="2 3">
    <name type="scientific">Sapientia aquatica</name>
    <dbReference type="NCBI Taxonomy" id="1549640"/>
    <lineage>
        <taxon>Bacteria</taxon>
        <taxon>Pseudomonadati</taxon>
        <taxon>Pseudomonadota</taxon>
        <taxon>Betaproteobacteria</taxon>
        <taxon>Burkholderiales</taxon>
        <taxon>Oxalobacteraceae</taxon>
        <taxon>Sapientia</taxon>
    </lineage>
</organism>
<reference evidence="2 3" key="1">
    <citation type="submission" date="2019-03" db="EMBL/GenBank/DDBJ databases">
        <title>Sapientia aquatica gen. nov., sp. nov., isolated from a crater lake.</title>
        <authorList>
            <person name="Felfoldi T."/>
            <person name="Szabo A."/>
            <person name="Toth E."/>
            <person name="Schumann P."/>
            <person name="Keki Z."/>
            <person name="Marialigeti K."/>
            <person name="Mathe I."/>
        </authorList>
    </citation>
    <scope>NUCLEOTIDE SEQUENCE [LARGE SCALE GENOMIC DNA]</scope>
    <source>
        <strain evidence="2 3">SA-152</strain>
    </source>
</reference>
<evidence type="ECO:0000259" key="1">
    <source>
        <dbReference type="Pfam" id="PF12146"/>
    </source>
</evidence>
<sequence length="279" mass="31010">MKVASLGADTVRPFPIPFFLALESGQRFCLYHPAASTRSSSDCVLHIHAFAEEMNKCRRSAALLARKLANEGIAVLQIDLLGCGDSSGEFADADWTIWQQDLLAAMQYLRQRHEGKLHLWADRLGTLLAAELITTHNAQIDQILLSQPVFDGDQYIHQLQRSLVARAMLNPQGSDAALVTKLHTEIAGYELSDALIHAIRNLSISNNALAARQIHWIEIVKQLPATLPPARQKVFDQWREIGNPIQLHCVQGEPFWQTPEVCTSETWLAACAAVFTDQA</sequence>